<name>A0A3S0XXL1_9MICO</name>
<dbReference type="Proteomes" id="UP000274909">
    <property type="component" value="Unassembled WGS sequence"/>
</dbReference>
<dbReference type="AlphaFoldDB" id="A0A3S0XXL1"/>
<gene>
    <name evidence="1" type="ORF">ELQ94_14405</name>
</gene>
<dbReference type="RefSeq" id="WP_127051060.1">
    <property type="nucleotide sequence ID" value="NZ_RZGZ01000004.1"/>
</dbReference>
<protein>
    <submittedName>
        <fullName evidence="1">Uncharacterized protein</fullName>
    </submittedName>
</protein>
<evidence type="ECO:0000313" key="2">
    <source>
        <dbReference type="Proteomes" id="UP000274909"/>
    </source>
</evidence>
<dbReference type="EMBL" id="RZGZ01000004">
    <property type="protein sequence ID" value="RUQ98207.1"/>
    <property type="molecule type" value="Genomic_DNA"/>
</dbReference>
<accession>A0A3S0XXL1</accession>
<organism evidence="1 2">
    <name type="scientific">Labedella endophytica</name>
    <dbReference type="NCBI Taxonomy" id="1523160"/>
    <lineage>
        <taxon>Bacteria</taxon>
        <taxon>Bacillati</taxon>
        <taxon>Actinomycetota</taxon>
        <taxon>Actinomycetes</taxon>
        <taxon>Micrococcales</taxon>
        <taxon>Microbacteriaceae</taxon>
        <taxon>Labedella</taxon>
    </lineage>
</organism>
<proteinExistence type="predicted"/>
<evidence type="ECO:0000313" key="1">
    <source>
        <dbReference type="EMBL" id="RUQ98207.1"/>
    </source>
</evidence>
<keyword evidence="2" id="KW-1185">Reference proteome</keyword>
<comment type="caution">
    <text evidence="1">The sequence shown here is derived from an EMBL/GenBank/DDBJ whole genome shotgun (WGS) entry which is preliminary data.</text>
</comment>
<sequence>MGAGDYNVAFVDQVNRLIYETITSGVPRVGDHIDLPLQQIAGEVDLVTWQINGSDASSRAFVRIKPHA</sequence>
<reference evidence="1 2" key="1">
    <citation type="submission" date="2018-12" db="EMBL/GenBank/DDBJ databases">
        <authorList>
            <person name="Li F."/>
        </authorList>
    </citation>
    <scope>NUCLEOTIDE SEQUENCE [LARGE SCALE GENOMIC DNA]</scope>
    <source>
        <strain evidence="1 2">EGI 6500705</strain>
    </source>
</reference>